<protein>
    <submittedName>
        <fullName evidence="2">Uncharacterized protein</fullName>
    </submittedName>
</protein>
<gene>
    <name evidence="2" type="ORF">FKW44_000344</name>
</gene>
<evidence type="ECO:0000313" key="3">
    <source>
        <dbReference type="Proteomes" id="UP000595437"/>
    </source>
</evidence>
<sequence>MSLVYCVYICQESNNRRIQEQGRDGELYWTHHWQKNISMPEMRSGKSSWRPADPHHPGSSSAGYYNDGISVVSSARDEVPSEYLESDYGRRYH</sequence>
<organism evidence="2 3">
    <name type="scientific">Caligus rogercresseyi</name>
    <name type="common">Sea louse</name>
    <dbReference type="NCBI Taxonomy" id="217165"/>
    <lineage>
        <taxon>Eukaryota</taxon>
        <taxon>Metazoa</taxon>
        <taxon>Ecdysozoa</taxon>
        <taxon>Arthropoda</taxon>
        <taxon>Crustacea</taxon>
        <taxon>Multicrustacea</taxon>
        <taxon>Hexanauplia</taxon>
        <taxon>Copepoda</taxon>
        <taxon>Siphonostomatoida</taxon>
        <taxon>Caligidae</taxon>
        <taxon>Caligus</taxon>
    </lineage>
</organism>
<dbReference type="Proteomes" id="UP000595437">
    <property type="component" value="Chromosome 1"/>
</dbReference>
<feature type="region of interest" description="Disordered" evidence="1">
    <location>
        <begin position="41"/>
        <end position="67"/>
    </location>
</feature>
<evidence type="ECO:0000256" key="1">
    <source>
        <dbReference type="SAM" id="MobiDB-lite"/>
    </source>
</evidence>
<name>A0A7T8KH78_CALRO</name>
<accession>A0A7T8KH78</accession>
<reference evidence="3" key="1">
    <citation type="submission" date="2021-01" db="EMBL/GenBank/DDBJ databases">
        <title>Caligus Genome Assembly.</title>
        <authorList>
            <person name="Gallardo-Escarate C."/>
        </authorList>
    </citation>
    <scope>NUCLEOTIDE SEQUENCE [LARGE SCALE GENOMIC DNA]</scope>
</reference>
<dbReference type="AlphaFoldDB" id="A0A7T8KH78"/>
<dbReference type="EMBL" id="CP045890">
    <property type="protein sequence ID" value="QQP55875.1"/>
    <property type="molecule type" value="Genomic_DNA"/>
</dbReference>
<keyword evidence="3" id="KW-1185">Reference proteome</keyword>
<dbReference type="OrthoDB" id="6379283at2759"/>
<proteinExistence type="predicted"/>
<evidence type="ECO:0000313" key="2">
    <source>
        <dbReference type="EMBL" id="QQP55875.1"/>
    </source>
</evidence>